<feature type="region of interest" description="Disordered" evidence="1">
    <location>
        <begin position="183"/>
        <end position="209"/>
    </location>
</feature>
<accession>A0A225WPE7</accession>
<protein>
    <recommendedName>
        <fullName evidence="4">Eukaryotic/viral aspartic protease</fullName>
    </recommendedName>
</protein>
<proteinExistence type="predicted"/>
<evidence type="ECO:0000256" key="1">
    <source>
        <dbReference type="SAM" id="MobiDB-lite"/>
    </source>
</evidence>
<evidence type="ECO:0008006" key="4">
    <source>
        <dbReference type="Google" id="ProtNLM"/>
    </source>
</evidence>
<dbReference type="EMBL" id="NBNE01000435">
    <property type="protein sequence ID" value="OWZ19506.1"/>
    <property type="molecule type" value="Genomic_DNA"/>
</dbReference>
<name>A0A225WPE7_9STRA</name>
<dbReference type="AlphaFoldDB" id="A0A225WPE7"/>
<evidence type="ECO:0000313" key="2">
    <source>
        <dbReference type="EMBL" id="OWZ19506.1"/>
    </source>
</evidence>
<dbReference type="OrthoDB" id="125708at2759"/>
<dbReference type="Proteomes" id="UP000198211">
    <property type="component" value="Unassembled WGS sequence"/>
</dbReference>
<gene>
    <name evidence="2" type="ORF">PHMEG_0006241</name>
</gene>
<comment type="caution">
    <text evidence="2">The sequence shown here is derived from an EMBL/GenBank/DDBJ whole genome shotgun (WGS) entry which is preliminary data.</text>
</comment>
<keyword evidence="3" id="KW-1185">Reference proteome</keyword>
<sequence>MAFMVPAGIRLDMADGSLCLPDEERFQLSGRRQLFKGSSRLITFDQHYTIPVAGSVEIALRRPTPDKQKLWVTRGEQWVPTAIKGLGRTQYLCVRTIGDVTTRYSSRYLTGKETRTANAKFCLDRRYAEWQKLALQTTIEQQAADEVVETATEPTVDRPQYKQPTKILSGRQEHRKTMIVLSTPAKESNKGPRAKNRQGFSRRKRAIPI</sequence>
<reference evidence="3" key="1">
    <citation type="submission" date="2017-03" db="EMBL/GenBank/DDBJ databases">
        <title>Phytopthora megakarya and P. palmivora, two closely related causual agents of cacao black pod achieved similar genome size and gene model numbers by different mechanisms.</title>
        <authorList>
            <person name="Ali S."/>
            <person name="Shao J."/>
            <person name="Larry D.J."/>
            <person name="Kronmiller B."/>
            <person name="Shen D."/>
            <person name="Strem M.D."/>
            <person name="Melnick R.L."/>
            <person name="Guiltinan M.J."/>
            <person name="Tyler B.M."/>
            <person name="Meinhardt L.W."/>
            <person name="Bailey B.A."/>
        </authorList>
    </citation>
    <scope>NUCLEOTIDE SEQUENCE [LARGE SCALE GENOMIC DNA]</scope>
    <source>
        <strain evidence="3">zdho120</strain>
    </source>
</reference>
<feature type="compositionally biased region" description="Basic residues" evidence="1">
    <location>
        <begin position="192"/>
        <end position="209"/>
    </location>
</feature>
<organism evidence="2 3">
    <name type="scientific">Phytophthora megakarya</name>
    <dbReference type="NCBI Taxonomy" id="4795"/>
    <lineage>
        <taxon>Eukaryota</taxon>
        <taxon>Sar</taxon>
        <taxon>Stramenopiles</taxon>
        <taxon>Oomycota</taxon>
        <taxon>Peronosporomycetes</taxon>
        <taxon>Peronosporales</taxon>
        <taxon>Peronosporaceae</taxon>
        <taxon>Phytophthora</taxon>
    </lineage>
</organism>
<evidence type="ECO:0000313" key="3">
    <source>
        <dbReference type="Proteomes" id="UP000198211"/>
    </source>
</evidence>